<keyword evidence="1" id="KW-0175">Coiled coil</keyword>
<protein>
    <submittedName>
        <fullName evidence="2">Uncharacterized protein</fullName>
    </submittedName>
</protein>
<evidence type="ECO:0000313" key="3">
    <source>
        <dbReference type="Proteomes" id="UP000318801"/>
    </source>
</evidence>
<dbReference type="Proteomes" id="UP000318801">
    <property type="component" value="Unassembled WGS sequence"/>
</dbReference>
<evidence type="ECO:0000313" key="2">
    <source>
        <dbReference type="EMBL" id="TPW27829.1"/>
    </source>
</evidence>
<name>A0A506U5I8_9HYPH</name>
<sequence length="135" mass="14765">MIEFKQQGNKCKIHREALSLLNAEIKTLGAKLTQAFADRNAASKKRESATNELNRLKALEIASMAAGIAPKLGATASSLAFGLTGQMWRIEEDLRNAKGDYISATNIIEQTKANLERANDELKANAARFRELGCD</sequence>
<comment type="caution">
    <text evidence="2">The sequence shown here is derived from an EMBL/GenBank/DDBJ whole genome shotgun (WGS) entry which is preliminary data.</text>
</comment>
<reference evidence="2 3" key="1">
    <citation type="submission" date="2019-06" db="EMBL/GenBank/DDBJ databases">
        <authorList>
            <person name="Li M."/>
        </authorList>
    </citation>
    <scope>NUCLEOTIDE SEQUENCE [LARGE SCALE GENOMIC DNA]</scope>
    <source>
        <strain evidence="2 3">BGMRC2036</strain>
    </source>
</reference>
<gene>
    <name evidence="2" type="ORF">FJU08_19055</name>
</gene>
<keyword evidence="3" id="KW-1185">Reference proteome</keyword>
<feature type="coiled-coil region" evidence="1">
    <location>
        <begin position="101"/>
        <end position="132"/>
    </location>
</feature>
<dbReference type="AlphaFoldDB" id="A0A506U5I8"/>
<evidence type="ECO:0000256" key="1">
    <source>
        <dbReference type="SAM" id="Coils"/>
    </source>
</evidence>
<organism evidence="2 3">
    <name type="scientific">Martelella alba</name>
    <dbReference type="NCBI Taxonomy" id="2590451"/>
    <lineage>
        <taxon>Bacteria</taxon>
        <taxon>Pseudomonadati</taxon>
        <taxon>Pseudomonadota</taxon>
        <taxon>Alphaproteobacteria</taxon>
        <taxon>Hyphomicrobiales</taxon>
        <taxon>Aurantimonadaceae</taxon>
        <taxon>Martelella</taxon>
    </lineage>
</organism>
<dbReference type="RefSeq" id="WP_141150638.1">
    <property type="nucleotide sequence ID" value="NZ_VHLG01000015.1"/>
</dbReference>
<accession>A0A506U5I8</accession>
<proteinExistence type="predicted"/>
<dbReference type="EMBL" id="VHLG01000015">
    <property type="protein sequence ID" value="TPW27829.1"/>
    <property type="molecule type" value="Genomic_DNA"/>
</dbReference>